<feature type="transmembrane region" description="Helical" evidence="1">
    <location>
        <begin position="81"/>
        <end position="100"/>
    </location>
</feature>
<dbReference type="InterPro" id="IPR010559">
    <property type="entry name" value="Sig_transdc_His_kin_internal"/>
</dbReference>
<sequence length="350" mass="40532">MITIDNIDRKKLYWIFQLFGWTSFFIIYSLMAGYFTNFQWQVFAGYINTVIVGFLLTHFYRIYIKKHEWVKLGIFKLALKVIAASFLIALIWAMIILPINKTFFNVEKSQELTWFIALVIVFNLSVMTLGWSLIYFLFQIFINFKKSEVEKWKLEAAVKDAELIALKSQVNPHFIFNSLNNIRSLVIENPEKARDMITHLSGLLRYSIQFNNMERVSLEHELEIVQNYLNLESIQFEDRLSYKLEIKPETLDLKIPPMAVQLLVENAIKHGISDLPQGGIINIKSSLENDTLIVEVINSGQIKKCEDSTGIGLKNASDRLKLLFGKLSDLKIENLDSNFVSARFTIPLTQ</sequence>
<keyword evidence="3" id="KW-0418">Kinase</keyword>
<feature type="domain" description="Signal transduction histidine kinase internal region" evidence="2">
    <location>
        <begin position="161"/>
        <end position="240"/>
    </location>
</feature>
<feature type="transmembrane region" description="Helical" evidence="1">
    <location>
        <begin position="40"/>
        <end position="60"/>
    </location>
</feature>
<reference evidence="3" key="1">
    <citation type="submission" date="2021-01" db="EMBL/GenBank/DDBJ databases">
        <title>Fulvivirga kasyanovii gen. nov., sp nov., a novel member of the phylum Bacteroidetes isolated from seawater in a mussel farm.</title>
        <authorList>
            <person name="Zhao L.-H."/>
            <person name="Wang Z.-J."/>
        </authorList>
    </citation>
    <scope>NUCLEOTIDE SEQUENCE</scope>
    <source>
        <strain evidence="3">29W222</strain>
    </source>
</reference>
<dbReference type="EMBL" id="JAEUGD010000023">
    <property type="protein sequence ID" value="MBL6446076.1"/>
    <property type="molecule type" value="Genomic_DNA"/>
</dbReference>
<evidence type="ECO:0000313" key="3">
    <source>
        <dbReference type="EMBL" id="MBL6446076.1"/>
    </source>
</evidence>
<dbReference type="Gene3D" id="3.30.565.10">
    <property type="entry name" value="Histidine kinase-like ATPase, C-terminal domain"/>
    <property type="match status" value="1"/>
</dbReference>
<proteinExistence type="predicted"/>
<keyword evidence="1" id="KW-0812">Transmembrane</keyword>
<accession>A0A937FX81</accession>
<dbReference type="Proteomes" id="UP000614216">
    <property type="component" value="Unassembled WGS sequence"/>
</dbReference>
<evidence type="ECO:0000256" key="1">
    <source>
        <dbReference type="SAM" id="Phobius"/>
    </source>
</evidence>
<comment type="caution">
    <text evidence="3">The sequence shown here is derived from an EMBL/GenBank/DDBJ whole genome shotgun (WGS) entry which is preliminary data.</text>
</comment>
<gene>
    <name evidence="3" type="ORF">JMN32_07145</name>
</gene>
<feature type="transmembrane region" description="Helical" evidence="1">
    <location>
        <begin position="112"/>
        <end position="138"/>
    </location>
</feature>
<dbReference type="AlphaFoldDB" id="A0A937FX81"/>
<keyword evidence="1" id="KW-1133">Transmembrane helix</keyword>
<dbReference type="InterPro" id="IPR050640">
    <property type="entry name" value="Bact_2-comp_sensor_kinase"/>
</dbReference>
<keyword evidence="3" id="KW-0808">Transferase</keyword>
<name>A0A937FX81_9BACT</name>
<dbReference type="SUPFAM" id="SSF55874">
    <property type="entry name" value="ATPase domain of HSP90 chaperone/DNA topoisomerase II/histidine kinase"/>
    <property type="match status" value="1"/>
</dbReference>
<dbReference type="RefSeq" id="WP_202855623.1">
    <property type="nucleotide sequence ID" value="NZ_JAEUGD010000023.1"/>
</dbReference>
<evidence type="ECO:0000259" key="2">
    <source>
        <dbReference type="Pfam" id="PF06580"/>
    </source>
</evidence>
<dbReference type="GO" id="GO:0000155">
    <property type="term" value="F:phosphorelay sensor kinase activity"/>
    <property type="evidence" value="ECO:0007669"/>
    <property type="project" value="InterPro"/>
</dbReference>
<dbReference type="InterPro" id="IPR036890">
    <property type="entry name" value="HATPase_C_sf"/>
</dbReference>
<dbReference type="Pfam" id="PF06580">
    <property type="entry name" value="His_kinase"/>
    <property type="match status" value="1"/>
</dbReference>
<dbReference type="GO" id="GO:0016020">
    <property type="term" value="C:membrane"/>
    <property type="evidence" value="ECO:0007669"/>
    <property type="project" value="InterPro"/>
</dbReference>
<organism evidence="3 4">
    <name type="scientific">Fulvivirga marina</name>
    <dbReference type="NCBI Taxonomy" id="2494733"/>
    <lineage>
        <taxon>Bacteria</taxon>
        <taxon>Pseudomonadati</taxon>
        <taxon>Bacteroidota</taxon>
        <taxon>Cytophagia</taxon>
        <taxon>Cytophagales</taxon>
        <taxon>Fulvivirgaceae</taxon>
        <taxon>Fulvivirga</taxon>
    </lineage>
</organism>
<feature type="transmembrane region" description="Helical" evidence="1">
    <location>
        <begin position="12"/>
        <end position="34"/>
    </location>
</feature>
<keyword evidence="4" id="KW-1185">Reference proteome</keyword>
<keyword evidence="1" id="KW-0472">Membrane</keyword>
<dbReference type="PANTHER" id="PTHR34220">
    <property type="entry name" value="SENSOR HISTIDINE KINASE YPDA"/>
    <property type="match status" value="1"/>
</dbReference>
<dbReference type="PANTHER" id="PTHR34220:SF7">
    <property type="entry name" value="SENSOR HISTIDINE KINASE YPDA"/>
    <property type="match status" value="1"/>
</dbReference>
<evidence type="ECO:0000313" key="4">
    <source>
        <dbReference type="Proteomes" id="UP000614216"/>
    </source>
</evidence>
<protein>
    <submittedName>
        <fullName evidence="3">Histidine kinase</fullName>
    </submittedName>
</protein>